<evidence type="ECO:0008006" key="6">
    <source>
        <dbReference type="Google" id="ProtNLM"/>
    </source>
</evidence>
<feature type="region of interest" description="Disordered" evidence="3">
    <location>
        <begin position="955"/>
        <end position="981"/>
    </location>
</feature>
<feature type="compositionally biased region" description="Polar residues" evidence="3">
    <location>
        <begin position="1066"/>
        <end position="1075"/>
    </location>
</feature>
<dbReference type="PANTHER" id="PTHR12634:SF8">
    <property type="entry name" value="FIERY MOUNTAIN, ISOFORM D"/>
    <property type="match status" value="1"/>
</dbReference>
<feature type="region of interest" description="Disordered" evidence="3">
    <location>
        <begin position="1342"/>
        <end position="1367"/>
    </location>
</feature>
<evidence type="ECO:0000256" key="1">
    <source>
        <dbReference type="ARBA" id="ARBA00006180"/>
    </source>
</evidence>
<dbReference type="InParanoid" id="A0A0V0QM06"/>
<keyword evidence="2" id="KW-0131">Cell cycle</keyword>
<feature type="compositionally biased region" description="Basic and acidic residues" evidence="3">
    <location>
        <begin position="813"/>
        <end position="831"/>
    </location>
</feature>
<dbReference type="OrthoDB" id="299011at2759"/>
<name>A0A0V0QM06_PSEPJ</name>
<evidence type="ECO:0000313" key="5">
    <source>
        <dbReference type="Proteomes" id="UP000054937"/>
    </source>
</evidence>
<dbReference type="Proteomes" id="UP000054937">
    <property type="component" value="Unassembled WGS sequence"/>
</dbReference>
<dbReference type="InterPro" id="IPR007587">
    <property type="entry name" value="SAPS"/>
</dbReference>
<feature type="compositionally biased region" description="Polar residues" evidence="3">
    <location>
        <begin position="1356"/>
        <end position="1367"/>
    </location>
</feature>
<feature type="compositionally biased region" description="Basic and acidic residues" evidence="3">
    <location>
        <begin position="970"/>
        <end position="981"/>
    </location>
</feature>
<accession>A0A0V0QM06</accession>
<keyword evidence="5" id="KW-1185">Reference proteome</keyword>
<dbReference type="PANTHER" id="PTHR12634">
    <property type="entry name" value="SIT4 YEAST -ASSOCIATING PROTEIN-RELATED"/>
    <property type="match status" value="1"/>
</dbReference>
<feature type="compositionally biased region" description="Low complexity" evidence="3">
    <location>
        <begin position="1688"/>
        <end position="1698"/>
    </location>
</feature>
<feature type="compositionally biased region" description="Low complexity" evidence="3">
    <location>
        <begin position="906"/>
        <end position="921"/>
    </location>
</feature>
<protein>
    <recommendedName>
        <fullName evidence="6">Armadillo-type fold</fullName>
    </recommendedName>
</protein>
<organism evidence="4 5">
    <name type="scientific">Pseudocohnilembus persalinus</name>
    <name type="common">Ciliate</name>
    <dbReference type="NCBI Taxonomy" id="266149"/>
    <lineage>
        <taxon>Eukaryota</taxon>
        <taxon>Sar</taxon>
        <taxon>Alveolata</taxon>
        <taxon>Ciliophora</taxon>
        <taxon>Intramacronucleata</taxon>
        <taxon>Oligohymenophorea</taxon>
        <taxon>Scuticociliatia</taxon>
        <taxon>Philasterida</taxon>
        <taxon>Pseudocohnilembidae</taxon>
        <taxon>Pseudocohnilembus</taxon>
    </lineage>
</organism>
<feature type="compositionally biased region" description="Low complexity" evidence="3">
    <location>
        <begin position="1189"/>
        <end position="1199"/>
    </location>
</feature>
<sequence>MSYPYNTNQNQFYQQQPQQQQNLPQYQQQYQAKQFTPQSVYSQPQGILFGSTSTEYLLRSPGITLQELFKNQDDIMTFMETNPGRIGQFFVQQKPQFIEQMVYYQLMPQQVKSKGWSLYDAEIQKIAYISSQAFSFLPDQLSQYFLNNPNMLKLIFQCLQDVNGFDPTIAGYFQIVIGIFQVPSFDGLWEFLGKNQFILSDFMKCISSKCVADIIIQLLVSPLTSDRYRAVKKGFLGDLVEMFCEQGQKIRQDEDSEVEENISMILCAILLEQQNPEQKHMQFLAEFLCNDRVILEKLFKKTLASQNNFSLLYSLQVINELGCVRVVYPYLQEMFVEYLGQFFSLFKEARFVSRTVQTSYGAQKQLFGNGRLMLLKVFQNLLFWKERVSVLETIAKLNIFEYFLSLTVKYHWNNMIHNTVQDAIINGIKSENDAVIDSILSPKLDIINFIVENYKKKNLFVVMNGSKVANEIKKGNFGFLTKLGKFLDDGDQEDKVYNFFTNSQKWRSFVDDKLSLINEVWDSQLGEDQNIFNQINLERKWKSVVETTGQFKKLSSFGQGLGFLSPGSSSNEFKEIKPPMDSQKYIVSDPEDPKEIFLDMALNGCGDSSCDNKYCVSCQDNIYNGNRMTEFEVNILIKEELETGKIVVYPCSVWKTMSPSQKQQICEHFKSSKHSSLVNTPGSNSKKSLKNDTNNAKTEDSSNNQNQENSDQEEQKEGEGFSDYLEEQINPLPIDKRSFRARPSMEFQNFYTSSNLVNATGSDQEDFSSQESSSRNSSRKGSPRHSPNRSQSSSISKDLNMRLVKMDQISELEELKGETLNWKKNESRESSSQEEECLISQFLDQPKKKRNRGHKKRIFENEGKDKRKNSTSSHNSPNKMEEIQTFLGQSTKMDNQDEKEIDDNKNQNQNQIKQVKVNKNQSRNQNSGEKSKLGEKVDHFISDQQLDDLQSKLEKQIQRSNEKQQQQQNRKSDEKSGKKQIFDIDPKDISIDNNLQIQQFNQQLNSQNQQKNMSQNQDEGENRMSSSHNQFQKQRQQQQNLQQEEDDNQIMSSSLGNRHSKRKIFSSPNPQNKNNEFVQQMQNNRMSYNLNNSSIQSDPRSSVQKNENQILLQSEKQKQQQQQQQQQQQNQTDPKLRQKQFLLKQKELQQQQMQHQQQQPQLQQQQQVNQLDNDMYMNSSADTKKNRQDQQQNQNQKQNQKSEDFNKYVISTKTNKSTTFQEDGKFHTITKVTKIFNDGSYKEENFEEISEQAPNQQNLNLMGNDIQKKSSSSQDFQFGNMGNIQQQFGIPQQNNIYQNQNSNDFMDQDLINKYLHNNINNNFDNNINNNINNYNEHLNQLLQQQQQQMKDDPSIRISNPQQFSHGKQGNIYQHEKNMQCKNYHQYRYSDSDANFSKFQGRFQQPNQQYDQYSQDQNLSQSLNQDQQQKQLPKINLVGEKGQLIQQDQPKFGFNRNDKQQIYQQQYQNQDMRRSFSPSTILKQQQNFEQLQQQQQKLSQKQQIPHQNDLKQNLRLSQQLNNEKSHFLNPRHNTINMGSLSNNKSFDNLNYANQNKDMNIQNQRNIGNAQGYQNIQQHDYKIGIPQQQQQSQQQQVLKSPLINFNMRYSNIENQNFGLEKNMNLNKNSQIYQDIDRQNQNLNLSQSHNQNQNLNNYVNQQKMLGVPLQDKRNIRSKSGQLDRFSSPSSQQQQLQQQQFQGQDYNQIGQNLGIDYNKLNFVKESENNYGESGQK</sequence>
<feature type="compositionally biased region" description="Polar residues" evidence="3">
    <location>
        <begin position="788"/>
        <end position="797"/>
    </location>
</feature>
<feature type="compositionally biased region" description="Low complexity" evidence="3">
    <location>
        <begin position="1119"/>
        <end position="1131"/>
    </location>
</feature>
<dbReference type="GO" id="GO:0019903">
    <property type="term" value="F:protein phosphatase binding"/>
    <property type="evidence" value="ECO:0007669"/>
    <property type="project" value="InterPro"/>
</dbReference>
<feature type="region of interest" description="Disordered" evidence="3">
    <location>
        <begin position="1004"/>
        <end position="1075"/>
    </location>
</feature>
<feature type="region of interest" description="Disordered" evidence="3">
    <location>
        <begin position="1406"/>
        <end position="1429"/>
    </location>
</feature>
<feature type="region of interest" description="Disordered" evidence="3">
    <location>
        <begin position="757"/>
        <end position="801"/>
    </location>
</feature>
<feature type="compositionally biased region" description="Basic and acidic residues" evidence="3">
    <location>
        <begin position="894"/>
        <end position="905"/>
    </location>
</feature>
<dbReference type="GO" id="GO:0019888">
    <property type="term" value="F:protein phosphatase regulator activity"/>
    <property type="evidence" value="ECO:0007669"/>
    <property type="project" value="TreeGrafter"/>
</dbReference>
<evidence type="ECO:0000313" key="4">
    <source>
        <dbReference type="EMBL" id="KRX02997.1"/>
    </source>
</evidence>
<feature type="compositionally biased region" description="Low complexity" evidence="3">
    <location>
        <begin position="1139"/>
        <end position="1171"/>
    </location>
</feature>
<feature type="compositionally biased region" description="Polar residues" evidence="3">
    <location>
        <begin position="1675"/>
        <end position="1687"/>
    </location>
</feature>
<comment type="caution">
    <text evidence="4">The sequence shown here is derived from an EMBL/GenBank/DDBJ whole genome shotgun (WGS) entry which is preliminary data.</text>
</comment>
<evidence type="ECO:0000256" key="3">
    <source>
        <dbReference type="SAM" id="MobiDB-lite"/>
    </source>
</evidence>
<proteinExistence type="inferred from homology"/>
<dbReference type="EMBL" id="LDAU01000147">
    <property type="protein sequence ID" value="KRX02997.1"/>
    <property type="molecule type" value="Genomic_DNA"/>
</dbReference>
<feature type="region of interest" description="Disordered" evidence="3">
    <location>
        <begin position="1675"/>
        <end position="1698"/>
    </location>
</feature>
<feature type="compositionally biased region" description="Basic residues" evidence="3">
    <location>
        <begin position="777"/>
        <end position="787"/>
    </location>
</feature>
<gene>
    <name evidence="4" type="ORF">PPERSA_03088</name>
</gene>
<evidence type="ECO:0000256" key="2">
    <source>
        <dbReference type="ARBA" id="ARBA00023306"/>
    </source>
</evidence>
<feature type="region of interest" description="Disordered" evidence="3">
    <location>
        <begin position="1114"/>
        <end position="1205"/>
    </location>
</feature>
<feature type="compositionally biased region" description="Low complexity" evidence="3">
    <location>
        <begin position="1030"/>
        <end position="1042"/>
    </location>
</feature>
<comment type="similarity">
    <text evidence="1">Belongs to the SAPS family.</text>
</comment>
<feature type="compositionally biased region" description="Polar residues" evidence="3">
    <location>
        <begin position="674"/>
        <end position="696"/>
    </location>
</feature>
<feature type="compositionally biased region" description="Basic residues" evidence="3">
    <location>
        <begin position="847"/>
        <end position="857"/>
    </location>
</feature>
<feature type="region of interest" description="Disordered" evidence="3">
    <location>
        <begin position="668"/>
        <end position="719"/>
    </location>
</feature>
<reference evidence="4 5" key="1">
    <citation type="journal article" date="2015" name="Sci. Rep.">
        <title>Genome of the facultative scuticociliatosis pathogen Pseudocohnilembus persalinus provides insight into its virulence through horizontal gene transfer.</title>
        <authorList>
            <person name="Xiong J."/>
            <person name="Wang G."/>
            <person name="Cheng J."/>
            <person name="Tian M."/>
            <person name="Pan X."/>
            <person name="Warren A."/>
            <person name="Jiang C."/>
            <person name="Yuan D."/>
            <person name="Miao W."/>
        </authorList>
    </citation>
    <scope>NUCLEOTIDE SEQUENCE [LARGE SCALE GENOMIC DNA]</scope>
    <source>
        <strain evidence="4">36N120E</strain>
    </source>
</reference>
<feature type="region of interest" description="Disordered" evidence="3">
    <location>
        <begin position="813"/>
        <end position="936"/>
    </location>
</feature>
<feature type="compositionally biased region" description="Low complexity" evidence="3">
    <location>
        <begin position="1004"/>
        <end position="1017"/>
    </location>
</feature>